<proteinExistence type="predicted"/>
<gene>
    <name evidence="2" type="ORF">ORAREDHAP_LOCUS20097</name>
</gene>
<dbReference type="AlphaFoldDB" id="A0A6J5WPK2"/>
<organism evidence="2 3">
    <name type="scientific">Prunus armeniaca</name>
    <name type="common">Apricot</name>
    <name type="synonym">Armeniaca vulgaris</name>
    <dbReference type="NCBI Taxonomy" id="36596"/>
    <lineage>
        <taxon>Eukaryota</taxon>
        <taxon>Viridiplantae</taxon>
        <taxon>Streptophyta</taxon>
        <taxon>Embryophyta</taxon>
        <taxon>Tracheophyta</taxon>
        <taxon>Spermatophyta</taxon>
        <taxon>Magnoliopsida</taxon>
        <taxon>eudicotyledons</taxon>
        <taxon>Gunneridae</taxon>
        <taxon>Pentapetalae</taxon>
        <taxon>rosids</taxon>
        <taxon>fabids</taxon>
        <taxon>Rosales</taxon>
        <taxon>Rosaceae</taxon>
        <taxon>Amygdaloideae</taxon>
        <taxon>Amygdaleae</taxon>
        <taxon>Prunus</taxon>
    </lineage>
</organism>
<feature type="compositionally biased region" description="Basic and acidic residues" evidence="1">
    <location>
        <begin position="1"/>
        <end position="12"/>
    </location>
</feature>
<accession>A0A6J5WPK2</accession>
<dbReference type="EMBL" id="CAEKKB010000003">
    <property type="protein sequence ID" value="CAB4303656.1"/>
    <property type="molecule type" value="Genomic_DNA"/>
</dbReference>
<feature type="region of interest" description="Disordered" evidence="1">
    <location>
        <begin position="1"/>
        <end position="85"/>
    </location>
</feature>
<feature type="compositionally biased region" description="Basic and acidic residues" evidence="1">
    <location>
        <begin position="51"/>
        <end position="62"/>
    </location>
</feature>
<evidence type="ECO:0000313" key="3">
    <source>
        <dbReference type="Proteomes" id="UP000507245"/>
    </source>
</evidence>
<evidence type="ECO:0000256" key="1">
    <source>
        <dbReference type="SAM" id="MobiDB-lite"/>
    </source>
</evidence>
<protein>
    <submittedName>
        <fullName evidence="2">Uncharacterized protein</fullName>
    </submittedName>
</protein>
<feature type="compositionally biased region" description="Basic and acidic residues" evidence="1">
    <location>
        <begin position="70"/>
        <end position="85"/>
    </location>
</feature>
<reference evidence="3" key="1">
    <citation type="journal article" date="2020" name="Genome Biol.">
        <title>Gamete binning: chromosome-level and haplotype-resolved genome assembly enabled by high-throughput single-cell sequencing of gamete genomes.</title>
        <authorList>
            <person name="Campoy J.A."/>
            <person name="Sun H."/>
            <person name="Goel M."/>
            <person name="Jiao W.-B."/>
            <person name="Folz-Donahue K."/>
            <person name="Wang N."/>
            <person name="Rubio M."/>
            <person name="Liu C."/>
            <person name="Kukat C."/>
            <person name="Ruiz D."/>
            <person name="Huettel B."/>
            <person name="Schneeberger K."/>
        </authorList>
    </citation>
    <scope>NUCLEOTIDE SEQUENCE [LARGE SCALE GENOMIC DNA]</scope>
    <source>
        <strain evidence="3">cv. Rojo Pasion</strain>
    </source>
</reference>
<sequence>MSPSNYDKEKRASSPKRFNGGGLSRRDDDEGNGTQDHNIQRIVRTNHMRGSKGDGGPRKSDEEGNCVKGKKVEKGGQKEKSEGDRVAKSFVGLMCKRKEEEERRRAQKEVAWEAAVGGGDASSGCSGNSPNRVNVATILKASDHDMIDMEMSLPNSIRIEEVGNAIKEKIINDTHKMKTADMHAFKEDVDIKP</sequence>
<dbReference type="Proteomes" id="UP000507245">
    <property type="component" value="Unassembled WGS sequence"/>
</dbReference>
<name>A0A6J5WPK2_PRUAR</name>
<dbReference type="OrthoDB" id="10480267at2759"/>
<keyword evidence="3" id="KW-1185">Reference proteome</keyword>
<evidence type="ECO:0000313" key="2">
    <source>
        <dbReference type="EMBL" id="CAB4303656.1"/>
    </source>
</evidence>